<dbReference type="Pfam" id="PF00294">
    <property type="entry name" value="PfkB"/>
    <property type="match status" value="1"/>
</dbReference>
<evidence type="ECO:0000256" key="1">
    <source>
        <dbReference type="ARBA" id="ARBA00010688"/>
    </source>
</evidence>
<dbReference type="NCBIfam" id="TIGR03168">
    <property type="entry name" value="1-PFK"/>
    <property type="match status" value="1"/>
</dbReference>
<evidence type="ECO:0000313" key="8">
    <source>
        <dbReference type="EMBL" id="XDQ07314.1"/>
    </source>
</evidence>
<dbReference type="InterPro" id="IPR011611">
    <property type="entry name" value="PfkB_dom"/>
</dbReference>
<dbReference type="InterPro" id="IPR002173">
    <property type="entry name" value="Carboh/pur_kinase_PfkB_CS"/>
</dbReference>
<comment type="similarity">
    <text evidence="1">Belongs to the carbohydrate kinase PfkB family.</text>
</comment>
<evidence type="ECO:0000256" key="2">
    <source>
        <dbReference type="ARBA" id="ARBA00022679"/>
    </source>
</evidence>
<accession>A0AB39MNE5</accession>
<name>A0AB39MNE5_9ACTN</name>
<dbReference type="SUPFAM" id="SSF53613">
    <property type="entry name" value="Ribokinase-like"/>
    <property type="match status" value="1"/>
</dbReference>
<evidence type="ECO:0000256" key="4">
    <source>
        <dbReference type="ARBA" id="ARBA00022777"/>
    </source>
</evidence>
<evidence type="ECO:0000259" key="7">
    <source>
        <dbReference type="Pfam" id="PF00294"/>
    </source>
</evidence>
<evidence type="ECO:0000256" key="3">
    <source>
        <dbReference type="ARBA" id="ARBA00022741"/>
    </source>
</evidence>
<dbReference type="PANTHER" id="PTHR46566:SF5">
    <property type="entry name" value="1-PHOSPHOFRUCTOKINASE"/>
    <property type="match status" value="1"/>
</dbReference>
<dbReference type="Gene3D" id="3.40.1190.20">
    <property type="match status" value="1"/>
</dbReference>
<dbReference type="PROSITE" id="PS00583">
    <property type="entry name" value="PFKB_KINASES_1"/>
    <property type="match status" value="1"/>
</dbReference>
<dbReference type="PROSITE" id="PS00584">
    <property type="entry name" value="PFKB_KINASES_2"/>
    <property type="match status" value="1"/>
</dbReference>
<dbReference type="GO" id="GO:0008443">
    <property type="term" value="F:phosphofructokinase activity"/>
    <property type="evidence" value="ECO:0007669"/>
    <property type="project" value="TreeGrafter"/>
</dbReference>
<proteinExistence type="inferred from homology"/>
<organism evidence="8">
    <name type="scientific">Streptomyces sp. R08</name>
    <dbReference type="NCBI Taxonomy" id="3238624"/>
    <lineage>
        <taxon>Bacteria</taxon>
        <taxon>Bacillati</taxon>
        <taxon>Actinomycetota</taxon>
        <taxon>Actinomycetes</taxon>
        <taxon>Kitasatosporales</taxon>
        <taxon>Streptomycetaceae</taxon>
        <taxon>Streptomyces</taxon>
    </lineage>
</organism>
<evidence type="ECO:0000256" key="6">
    <source>
        <dbReference type="PIRNR" id="PIRNR000535"/>
    </source>
</evidence>
<dbReference type="GO" id="GO:0005829">
    <property type="term" value="C:cytosol"/>
    <property type="evidence" value="ECO:0007669"/>
    <property type="project" value="TreeGrafter"/>
</dbReference>
<sequence>MILTVTLNAALDITHRVARLRPHASNRVSSVSQRAGGKGVNVARVLRALGERTAVTGLAGGPTGAAVRADLAAAGIADHLVPIGGESRRTVAVVDDRDTTILLEPGPPVTSAEWARFTLRYRELLGGARAVVLSGSLPPGVPADAYGVLVALARAAGVPALLDADGEALLAALAEGPDVVKPNIHELAAVTGVEDPAVGAAALTAAGARAVVVSLGPDGLLAHTPDGVWRARPPAPVAGNPTGAGDAAVAALALGLTAGHAWPERLVEAVALSAAAVAAPLAGDFDPAVRRALLGTVTVNSVPPSAI</sequence>
<reference evidence="8" key="1">
    <citation type="submission" date="2024-07" db="EMBL/GenBank/DDBJ databases">
        <authorList>
            <person name="Yu S.T."/>
        </authorList>
    </citation>
    <scope>NUCLEOTIDE SEQUENCE</scope>
    <source>
        <strain evidence="8">R08</strain>
    </source>
</reference>
<dbReference type="CDD" id="cd01164">
    <property type="entry name" value="FruK_PfkB_like"/>
    <property type="match status" value="1"/>
</dbReference>
<dbReference type="GO" id="GO:0005524">
    <property type="term" value="F:ATP binding"/>
    <property type="evidence" value="ECO:0007669"/>
    <property type="project" value="UniProtKB-KW"/>
</dbReference>
<keyword evidence="4" id="KW-0418">Kinase</keyword>
<protein>
    <submittedName>
        <fullName evidence="8">1-phosphofructokinase family hexose kinase</fullName>
    </submittedName>
</protein>
<dbReference type="AlphaFoldDB" id="A0AB39MNE5"/>
<dbReference type="RefSeq" id="WP_369192103.1">
    <property type="nucleotide sequence ID" value="NZ_CP163431.1"/>
</dbReference>
<keyword evidence="2 6" id="KW-0808">Transferase</keyword>
<evidence type="ECO:0000256" key="5">
    <source>
        <dbReference type="ARBA" id="ARBA00022840"/>
    </source>
</evidence>
<keyword evidence="5" id="KW-0067">ATP-binding</keyword>
<dbReference type="EMBL" id="CP163431">
    <property type="protein sequence ID" value="XDQ07314.1"/>
    <property type="molecule type" value="Genomic_DNA"/>
</dbReference>
<gene>
    <name evidence="8" type="ORF">AB5J58_47140</name>
</gene>
<feature type="domain" description="Carbohydrate kinase PfkB" evidence="7">
    <location>
        <begin position="12"/>
        <end position="283"/>
    </location>
</feature>
<keyword evidence="3" id="KW-0547">Nucleotide-binding</keyword>
<dbReference type="InterPro" id="IPR017583">
    <property type="entry name" value="Tagatose/fructose_Pkinase"/>
</dbReference>
<dbReference type="PANTHER" id="PTHR46566">
    <property type="entry name" value="1-PHOSPHOFRUCTOKINASE-RELATED"/>
    <property type="match status" value="1"/>
</dbReference>
<dbReference type="PIRSF" id="PIRSF000535">
    <property type="entry name" value="1PFK/6PFK/LacC"/>
    <property type="match status" value="1"/>
</dbReference>
<dbReference type="InterPro" id="IPR029056">
    <property type="entry name" value="Ribokinase-like"/>
</dbReference>